<evidence type="ECO:0000313" key="3">
    <source>
        <dbReference type="EMBL" id="SHI86967.1"/>
    </source>
</evidence>
<dbReference type="Pfam" id="PF13561">
    <property type="entry name" value="adh_short_C2"/>
    <property type="match status" value="1"/>
</dbReference>
<evidence type="ECO:0000256" key="2">
    <source>
        <dbReference type="ARBA" id="ARBA00023002"/>
    </source>
</evidence>
<dbReference type="RefSeq" id="WP_073048698.1">
    <property type="nucleotide sequence ID" value="NZ_FQZL01000007.1"/>
</dbReference>
<gene>
    <name evidence="3" type="ORF">SAMN02745751_01259</name>
</gene>
<dbReference type="GO" id="GO:0006633">
    <property type="term" value="P:fatty acid biosynthetic process"/>
    <property type="evidence" value="ECO:0007669"/>
    <property type="project" value="TreeGrafter"/>
</dbReference>
<dbReference type="Proteomes" id="UP000184052">
    <property type="component" value="Unassembled WGS sequence"/>
</dbReference>
<dbReference type="Gene3D" id="3.40.50.720">
    <property type="entry name" value="NAD(P)-binding Rossmann-like Domain"/>
    <property type="match status" value="1"/>
</dbReference>
<dbReference type="AlphaFoldDB" id="A0A1M6EN54"/>
<dbReference type="STRING" id="1121476.SAMN02745751_01259"/>
<dbReference type="InterPro" id="IPR002347">
    <property type="entry name" value="SDR_fam"/>
</dbReference>
<dbReference type="EMBL" id="FQZL01000007">
    <property type="protein sequence ID" value="SHI86967.1"/>
    <property type="molecule type" value="Genomic_DNA"/>
</dbReference>
<dbReference type="PRINTS" id="PR00081">
    <property type="entry name" value="GDHRDH"/>
</dbReference>
<keyword evidence="2" id="KW-0560">Oxidoreductase</keyword>
<dbReference type="SUPFAM" id="SSF51735">
    <property type="entry name" value="NAD(P)-binding Rossmann-fold domains"/>
    <property type="match status" value="1"/>
</dbReference>
<name>A0A1M6EN54_9FIRM</name>
<dbReference type="GO" id="GO:0016616">
    <property type="term" value="F:oxidoreductase activity, acting on the CH-OH group of donors, NAD or NADP as acceptor"/>
    <property type="evidence" value="ECO:0007669"/>
    <property type="project" value="TreeGrafter"/>
</dbReference>
<dbReference type="GO" id="GO:0048038">
    <property type="term" value="F:quinone binding"/>
    <property type="evidence" value="ECO:0007669"/>
    <property type="project" value="TreeGrafter"/>
</dbReference>
<evidence type="ECO:0000256" key="1">
    <source>
        <dbReference type="ARBA" id="ARBA00006484"/>
    </source>
</evidence>
<accession>A0A1M6EN54</accession>
<dbReference type="GO" id="GO:0008206">
    <property type="term" value="P:bile acid metabolic process"/>
    <property type="evidence" value="ECO:0007669"/>
    <property type="project" value="UniProtKB-ARBA"/>
</dbReference>
<comment type="similarity">
    <text evidence="1">Belongs to the short-chain dehydrogenases/reductases (SDR) family.</text>
</comment>
<dbReference type="OrthoDB" id="9803333at2"/>
<organism evidence="3 4">
    <name type="scientific">Dethiosulfatibacter aminovorans DSM 17477</name>
    <dbReference type="NCBI Taxonomy" id="1121476"/>
    <lineage>
        <taxon>Bacteria</taxon>
        <taxon>Bacillati</taxon>
        <taxon>Bacillota</taxon>
        <taxon>Tissierellia</taxon>
        <taxon>Dethiosulfatibacter</taxon>
    </lineage>
</organism>
<reference evidence="3 4" key="1">
    <citation type="submission" date="2016-11" db="EMBL/GenBank/DDBJ databases">
        <authorList>
            <person name="Jaros S."/>
            <person name="Januszkiewicz K."/>
            <person name="Wedrychowicz H."/>
        </authorList>
    </citation>
    <scope>NUCLEOTIDE SEQUENCE [LARGE SCALE GENOMIC DNA]</scope>
    <source>
        <strain evidence="3 4">DSM 17477</strain>
    </source>
</reference>
<dbReference type="PANTHER" id="PTHR42760:SF133">
    <property type="entry name" value="3-OXOACYL-[ACYL-CARRIER-PROTEIN] REDUCTASE"/>
    <property type="match status" value="1"/>
</dbReference>
<sequence>MKTNKFDFTGKVAVVTGASRGLGKSFAMALAEAGANICIVNTRIETGTAAAEEIAAKYGVKTMAVQADASNYEQINAMAKQVVEKFGRIDICVANAGIATRAAGKDIDPDEWRRIIDVNLTGVFFTNQAVGRIMIEQNAGTIINLGSIRAHTASHPHTGCVYPAAKAGVIMLTKSLAKEWAPYNVRVNAISPGYMKTEIIQDVADKADELSAGTAMGRIGEPEELQTALLYLASDYSSFTTGTEVLVDGGFMTF</sequence>
<dbReference type="PRINTS" id="PR00080">
    <property type="entry name" value="SDRFAMILY"/>
</dbReference>
<keyword evidence="4" id="KW-1185">Reference proteome</keyword>
<protein>
    <submittedName>
        <fullName evidence="3">NAD(P)-dependent dehydrogenase, short-chain alcohol dehydrogenase family</fullName>
    </submittedName>
</protein>
<dbReference type="PANTHER" id="PTHR42760">
    <property type="entry name" value="SHORT-CHAIN DEHYDROGENASES/REDUCTASES FAMILY MEMBER"/>
    <property type="match status" value="1"/>
</dbReference>
<dbReference type="FunFam" id="3.40.50.720:FF:000084">
    <property type="entry name" value="Short-chain dehydrogenase reductase"/>
    <property type="match status" value="1"/>
</dbReference>
<proteinExistence type="inferred from homology"/>
<evidence type="ECO:0000313" key="4">
    <source>
        <dbReference type="Proteomes" id="UP000184052"/>
    </source>
</evidence>
<dbReference type="InterPro" id="IPR036291">
    <property type="entry name" value="NAD(P)-bd_dom_sf"/>
</dbReference>
<dbReference type="NCBIfam" id="NF005559">
    <property type="entry name" value="PRK07231.1"/>
    <property type="match status" value="1"/>
</dbReference>